<evidence type="ECO:0000313" key="2">
    <source>
        <dbReference type="Proteomes" id="UP000032142"/>
    </source>
</evidence>
<protein>
    <submittedName>
        <fullName evidence="1">Uncharacterized protein</fullName>
    </submittedName>
</protein>
<reference evidence="2" key="1">
    <citation type="submission" date="2014-09" db="EMBL/GenBank/DDBJ databases">
        <authorList>
            <person name="Mudge J."/>
            <person name="Ramaraj T."/>
            <person name="Lindquist I.E."/>
            <person name="Bharti A.K."/>
            <person name="Sundararajan A."/>
            <person name="Cameron C.T."/>
            <person name="Woodward J.E."/>
            <person name="May G.D."/>
            <person name="Brubaker C."/>
            <person name="Broadhvest J."/>
            <person name="Wilkins T.A."/>
        </authorList>
    </citation>
    <scope>NUCLEOTIDE SEQUENCE</scope>
    <source>
        <strain evidence="2">cv. AKA8401</strain>
    </source>
</reference>
<keyword evidence="2" id="KW-1185">Reference proteome</keyword>
<evidence type="ECO:0000313" key="1">
    <source>
        <dbReference type="EMBL" id="KHG25209.1"/>
    </source>
</evidence>
<proteinExistence type="predicted"/>
<dbReference type="EMBL" id="KN431647">
    <property type="protein sequence ID" value="KHG25209.1"/>
    <property type="molecule type" value="Genomic_DNA"/>
</dbReference>
<organism evidence="1 2">
    <name type="scientific">Gossypium arboreum</name>
    <name type="common">Tree cotton</name>
    <name type="synonym">Gossypium nanking</name>
    <dbReference type="NCBI Taxonomy" id="29729"/>
    <lineage>
        <taxon>Eukaryota</taxon>
        <taxon>Viridiplantae</taxon>
        <taxon>Streptophyta</taxon>
        <taxon>Embryophyta</taxon>
        <taxon>Tracheophyta</taxon>
        <taxon>Spermatophyta</taxon>
        <taxon>Magnoliopsida</taxon>
        <taxon>eudicotyledons</taxon>
        <taxon>Gunneridae</taxon>
        <taxon>Pentapetalae</taxon>
        <taxon>rosids</taxon>
        <taxon>malvids</taxon>
        <taxon>Malvales</taxon>
        <taxon>Malvaceae</taxon>
        <taxon>Malvoideae</taxon>
        <taxon>Gossypium</taxon>
    </lineage>
</organism>
<gene>
    <name evidence="1" type="ORF">F383_32448</name>
</gene>
<dbReference type="Proteomes" id="UP000032142">
    <property type="component" value="Unassembled WGS sequence"/>
</dbReference>
<name>A0A0B0PLA7_GOSAR</name>
<sequence>MRHPRKYRQSFDVRKVVI</sequence>
<accession>A0A0B0PLA7</accession>
<dbReference type="AlphaFoldDB" id="A0A0B0PLA7"/>